<evidence type="ECO:0000313" key="2">
    <source>
        <dbReference type="Proteomes" id="UP000053573"/>
    </source>
</evidence>
<dbReference type="Proteomes" id="UP000053573">
    <property type="component" value="Unassembled WGS sequence"/>
</dbReference>
<comment type="caution">
    <text evidence="1">The sequence shown here is derived from an EMBL/GenBank/DDBJ whole genome shotgun (WGS) entry which is preliminary data.</text>
</comment>
<proteinExistence type="predicted"/>
<keyword evidence="2" id="KW-1185">Reference proteome</keyword>
<accession>A0A0H1BKG5</accession>
<name>A0A0H1BKG5_9EURO</name>
<evidence type="ECO:0000313" key="1">
    <source>
        <dbReference type="EMBL" id="KLJ09676.1"/>
    </source>
</evidence>
<gene>
    <name evidence="1" type="ORF">EMPG_14897</name>
</gene>
<dbReference type="AlphaFoldDB" id="A0A0H1BKG5"/>
<sequence>MTCRTSRRRICSSISRLNSLPRLMRWTFILRGAVLAIRSWSRKGTLGLVP</sequence>
<organism evidence="1 2">
    <name type="scientific">Blastomyces silverae</name>
    <dbReference type="NCBI Taxonomy" id="2060906"/>
    <lineage>
        <taxon>Eukaryota</taxon>
        <taxon>Fungi</taxon>
        <taxon>Dikarya</taxon>
        <taxon>Ascomycota</taxon>
        <taxon>Pezizomycotina</taxon>
        <taxon>Eurotiomycetes</taxon>
        <taxon>Eurotiomycetidae</taxon>
        <taxon>Onygenales</taxon>
        <taxon>Ajellomycetaceae</taxon>
        <taxon>Blastomyces</taxon>
    </lineage>
</organism>
<reference evidence="2" key="1">
    <citation type="journal article" date="2015" name="PLoS Genet.">
        <title>The dynamic genome and transcriptome of the human fungal pathogen Blastomyces and close relative Emmonsia.</title>
        <authorList>
            <person name="Munoz J.F."/>
            <person name="Gauthier G.M."/>
            <person name="Desjardins C.A."/>
            <person name="Gallo J.E."/>
            <person name="Holder J."/>
            <person name="Sullivan T.D."/>
            <person name="Marty A.J."/>
            <person name="Carmen J.C."/>
            <person name="Chen Z."/>
            <person name="Ding L."/>
            <person name="Gujja S."/>
            <person name="Magrini V."/>
            <person name="Misas E."/>
            <person name="Mitreva M."/>
            <person name="Priest M."/>
            <person name="Saif S."/>
            <person name="Whiston E.A."/>
            <person name="Young S."/>
            <person name="Zeng Q."/>
            <person name="Goldman W.E."/>
            <person name="Mardis E.R."/>
            <person name="Taylor J.W."/>
            <person name="McEwen J.G."/>
            <person name="Clay O.K."/>
            <person name="Klein B.S."/>
            <person name="Cuomo C.A."/>
        </authorList>
    </citation>
    <scope>NUCLEOTIDE SEQUENCE [LARGE SCALE GENOMIC DNA]</scope>
    <source>
        <strain evidence="2">UAMH 139</strain>
    </source>
</reference>
<dbReference type="EMBL" id="LDEV01002289">
    <property type="protein sequence ID" value="KLJ09676.1"/>
    <property type="molecule type" value="Genomic_DNA"/>
</dbReference>
<protein>
    <submittedName>
        <fullName evidence="1">Uncharacterized protein</fullName>
    </submittedName>
</protein>